<accession>A0ABU1Q4N1</accession>
<dbReference type="RefSeq" id="WP_310311576.1">
    <property type="nucleotide sequence ID" value="NZ_BAAAXB010000001.1"/>
</dbReference>
<evidence type="ECO:0000256" key="1">
    <source>
        <dbReference type="SAM" id="MobiDB-lite"/>
    </source>
</evidence>
<evidence type="ECO:0000313" key="4">
    <source>
        <dbReference type="Proteomes" id="UP001268819"/>
    </source>
</evidence>
<evidence type="ECO:0000313" key="3">
    <source>
        <dbReference type="EMBL" id="MDR6597840.1"/>
    </source>
</evidence>
<evidence type="ECO:0000256" key="2">
    <source>
        <dbReference type="SAM" id="Phobius"/>
    </source>
</evidence>
<reference evidence="3 4" key="1">
    <citation type="submission" date="2023-07" db="EMBL/GenBank/DDBJ databases">
        <title>Sequencing the genomes of 1000 actinobacteria strains.</title>
        <authorList>
            <person name="Klenk H.-P."/>
        </authorList>
    </citation>
    <scope>NUCLEOTIDE SEQUENCE [LARGE SCALE GENOMIC DNA]</scope>
    <source>
        <strain evidence="3 4">DSM 43749</strain>
    </source>
</reference>
<feature type="compositionally biased region" description="Pro residues" evidence="1">
    <location>
        <begin position="7"/>
        <end position="24"/>
    </location>
</feature>
<keyword evidence="2" id="KW-0812">Transmembrane</keyword>
<proteinExistence type="predicted"/>
<organism evidence="3 4">
    <name type="scientific">Saccharothrix longispora</name>
    <dbReference type="NCBI Taxonomy" id="33920"/>
    <lineage>
        <taxon>Bacteria</taxon>
        <taxon>Bacillati</taxon>
        <taxon>Actinomycetota</taxon>
        <taxon>Actinomycetes</taxon>
        <taxon>Pseudonocardiales</taxon>
        <taxon>Pseudonocardiaceae</taxon>
        <taxon>Saccharothrix</taxon>
    </lineage>
</organism>
<protein>
    <submittedName>
        <fullName evidence="3">Uncharacterized protein</fullName>
    </submittedName>
</protein>
<keyword evidence="2" id="KW-1133">Transmembrane helix</keyword>
<feature type="transmembrane region" description="Helical" evidence="2">
    <location>
        <begin position="61"/>
        <end position="81"/>
    </location>
</feature>
<dbReference type="Proteomes" id="UP001268819">
    <property type="component" value="Unassembled WGS sequence"/>
</dbReference>
<dbReference type="EMBL" id="JAVDSG010000001">
    <property type="protein sequence ID" value="MDR6597840.1"/>
    <property type="molecule type" value="Genomic_DNA"/>
</dbReference>
<comment type="caution">
    <text evidence="3">The sequence shown here is derived from an EMBL/GenBank/DDBJ whole genome shotgun (WGS) entry which is preliminary data.</text>
</comment>
<sequence>MSTDAPAPTPQFPQGPQQPGPQYPAPHGQAPYGQAPHGQAPQFQGGPVPEAPKKKSVLTRILGYVAGLIVAGLVLYGFNYFTSDAAQTKAGDCASVTGTATKPEYKTVDCGAAEANYTVGKVLDSTSASCGGDGVYDEYTETARRGPDSKLCLMPNFVEGKCYELTSSTTQMGYPPVDCGQPQVFKLVKAVKGSADGSACGDATPLVYDEPKTTFCFGEPVSA</sequence>
<keyword evidence="4" id="KW-1185">Reference proteome</keyword>
<feature type="region of interest" description="Disordered" evidence="1">
    <location>
        <begin position="1"/>
        <end position="51"/>
    </location>
</feature>
<keyword evidence="2" id="KW-0472">Membrane</keyword>
<name>A0ABU1Q4N1_9PSEU</name>
<gene>
    <name evidence="3" type="ORF">J2S66_006224</name>
</gene>